<name>A0A6L2L7V1_TANCI</name>
<organism evidence="1">
    <name type="scientific">Tanacetum cinerariifolium</name>
    <name type="common">Dalmatian daisy</name>
    <name type="synonym">Chrysanthemum cinerariifolium</name>
    <dbReference type="NCBI Taxonomy" id="118510"/>
    <lineage>
        <taxon>Eukaryota</taxon>
        <taxon>Viridiplantae</taxon>
        <taxon>Streptophyta</taxon>
        <taxon>Embryophyta</taxon>
        <taxon>Tracheophyta</taxon>
        <taxon>Spermatophyta</taxon>
        <taxon>Magnoliopsida</taxon>
        <taxon>eudicotyledons</taxon>
        <taxon>Gunneridae</taxon>
        <taxon>Pentapetalae</taxon>
        <taxon>asterids</taxon>
        <taxon>campanulids</taxon>
        <taxon>Asterales</taxon>
        <taxon>Asteraceae</taxon>
        <taxon>Asteroideae</taxon>
        <taxon>Anthemideae</taxon>
        <taxon>Anthemidinae</taxon>
        <taxon>Tanacetum</taxon>
    </lineage>
</organism>
<accession>A0A6L2L7V1</accession>
<evidence type="ECO:0000313" key="1">
    <source>
        <dbReference type="EMBL" id="GEU57229.1"/>
    </source>
</evidence>
<dbReference type="EMBL" id="BKCJ010003795">
    <property type="protein sequence ID" value="GEU57229.1"/>
    <property type="molecule type" value="Genomic_DNA"/>
</dbReference>
<comment type="caution">
    <text evidence="1">The sequence shown here is derived from an EMBL/GenBank/DDBJ whole genome shotgun (WGS) entry which is preliminary data.</text>
</comment>
<sequence>MTETMMKLITKKYVTKAQGDYYSGITMTMINRKAAYELKGNFLDDLRNNAFCRTSGEDAVEHIDNFLKIIDLLDLPNYDDLVDGKLKEEYFKQKAIYEGSWGDATQGVMNFCTWLKRCFENIYKLNYELLVKLEEYWWKMNDHECSPITNWRNLINETYANTNIDANYNPYLDVSRTFNNHAGRNDEEDI</sequence>
<gene>
    <name evidence="1" type="ORF">Tci_029207</name>
</gene>
<protein>
    <submittedName>
        <fullName evidence="1">Uncharacterized protein</fullName>
    </submittedName>
</protein>
<proteinExistence type="predicted"/>
<dbReference type="AlphaFoldDB" id="A0A6L2L7V1"/>
<reference evidence="1" key="1">
    <citation type="journal article" date="2019" name="Sci. Rep.">
        <title>Draft genome of Tanacetum cinerariifolium, the natural source of mosquito coil.</title>
        <authorList>
            <person name="Yamashiro T."/>
            <person name="Shiraishi A."/>
            <person name="Satake H."/>
            <person name="Nakayama K."/>
        </authorList>
    </citation>
    <scope>NUCLEOTIDE SEQUENCE</scope>
</reference>